<reference evidence="4 5" key="1">
    <citation type="submission" date="2019-03" db="EMBL/GenBank/DDBJ databases">
        <title>Draft genome sequences of novel Actinobacteria.</title>
        <authorList>
            <person name="Sahin N."/>
            <person name="Ay H."/>
            <person name="Saygin H."/>
        </authorList>
    </citation>
    <scope>NUCLEOTIDE SEQUENCE [LARGE SCALE GENOMIC DNA]</scope>
    <source>
        <strain evidence="4 5">7K502</strain>
    </source>
</reference>
<name>A0A4R4YTD8_9PSEU</name>
<proteinExistence type="inferred from homology"/>
<dbReference type="AlphaFoldDB" id="A0A4R4YTD8"/>
<evidence type="ECO:0000313" key="4">
    <source>
        <dbReference type="EMBL" id="TDD48598.1"/>
    </source>
</evidence>
<dbReference type="InterPro" id="IPR020904">
    <property type="entry name" value="Sc_DH/Rdtase_CS"/>
</dbReference>
<dbReference type="InterPro" id="IPR036291">
    <property type="entry name" value="NAD(P)-bd_dom_sf"/>
</dbReference>
<dbReference type="RefSeq" id="WP_132487876.1">
    <property type="nucleotide sequence ID" value="NZ_SMKW01000029.1"/>
</dbReference>
<evidence type="ECO:0000256" key="3">
    <source>
        <dbReference type="RuleBase" id="RU000363"/>
    </source>
</evidence>
<sequence length="257" mass="26528">MGRLDGKVAIITGAAQGLGAATARLFAAEGAAVVLGDVLVDAGKQVADEIGSRAMFQQIDVRDEADWRELVAASADRFGGIDILVNNAGILHCAEIEELSVADTQQVLDINVLGVLLGVKAVVPTMKAAGRGVIVNTSSVDGLRGVNGLAAYSASKWAVRGLSRSLAYELGPSGIRVCTIHPGGMNTAVGNPAGESGEALQQHYVDAPLQRIGEPEEIAQATLFAASDAASDLSGAEIAAGRRLRTRFAQRCILASR</sequence>
<comment type="similarity">
    <text evidence="1 3">Belongs to the short-chain dehydrogenases/reductases (SDR) family.</text>
</comment>
<dbReference type="PROSITE" id="PS00061">
    <property type="entry name" value="ADH_SHORT"/>
    <property type="match status" value="1"/>
</dbReference>
<dbReference type="NCBIfam" id="NF005559">
    <property type="entry name" value="PRK07231.1"/>
    <property type="match status" value="1"/>
</dbReference>
<dbReference type="EC" id="1.1.1.47" evidence="4"/>
<dbReference type="OrthoDB" id="9792003at2"/>
<keyword evidence="5" id="KW-1185">Reference proteome</keyword>
<dbReference type="EMBL" id="SMKW01000029">
    <property type="protein sequence ID" value="TDD48598.1"/>
    <property type="molecule type" value="Genomic_DNA"/>
</dbReference>
<dbReference type="FunFam" id="3.40.50.720:FF:000084">
    <property type="entry name" value="Short-chain dehydrogenase reductase"/>
    <property type="match status" value="1"/>
</dbReference>
<keyword evidence="2 4" id="KW-0560">Oxidoreductase</keyword>
<dbReference type="Pfam" id="PF00106">
    <property type="entry name" value="adh_short"/>
    <property type="match status" value="1"/>
</dbReference>
<protein>
    <submittedName>
        <fullName evidence="4">Glucose 1-dehydrogenase</fullName>
        <ecNumber evidence="4">1.1.1.47</ecNumber>
    </submittedName>
</protein>
<dbReference type="InterPro" id="IPR002347">
    <property type="entry name" value="SDR_fam"/>
</dbReference>
<comment type="caution">
    <text evidence="4">The sequence shown here is derived from an EMBL/GenBank/DDBJ whole genome shotgun (WGS) entry which is preliminary data.</text>
</comment>
<evidence type="ECO:0000313" key="5">
    <source>
        <dbReference type="Proteomes" id="UP000294947"/>
    </source>
</evidence>
<dbReference type="PRINTS" id="PR00080">
    <property type="entry name" value="SDRFAMILY"/>
</dbReference>
<dbReference type="Proteomes" id="UP000294947">
    <property type="component" value="Unassembled WGS sequence"/>
</dbReference>
<dbReference type="SUPFAM" id="SSF51735">
    <property type="entry name" value="NAD(P)-binding Rossmann-fold domains"/>
    <property type="match status" value="1"/>
</dbReference>
<dbReference type="Gene3D" id="3.40.50.720">
    <property type="entry name" value="NAD(P)-binding Rossmann-like Domain"/>
    <property type="match status" value="1"/>
</dbReference>
<accession>A0A4R4YTD8</accession>
<dbReference type="PANTHER" id="PTHR42820:SF1">
    <property type="entry name" value="SHORT-CHAIN DEHYDROGENASE_REDUCTASE FAMILY PROTEIN"/>
    <property type="match status" value="1"/>
</dbReference>
<dbReference type="PANTHER" id="PTHR42820">
    <property type="entry name" value="SHORT-CHAIN DEHYDROGENASE REDUCTASE"/>
    <property type="match status" value="1"/>
</dbReference>
<dbReference type="GO" id="GO:0047936">
    <property type="term" value="F:glucose 1-dehydrogenase [NAD(P)+] activity"/>
    <property type="evidence" value="ECO:0007669"/>
    <property type="project" value="UniProtKB-EC"/>
</dbReference>
<dbReference type="PRINTS" id="PR00081">
    <property type="entry name" value="GDHRDH"/>
</dbReference>
<gene>
    <name evidence="4" type="ORF">E1288_21725</name>
</gene>
<evidence type="ECO:0000256" key="2">
    <source>
        <dbReference type="ARBA" id="ARBA00023002"/>
    </source>
</evidence>
<evidence type="ECO:0000256" key="1">
    <source>
        <dbReference type="ARBA" id="ARBA00006484"/>
    </source>
</evidence>
<organism evidence="4 5">
    <name type="scientific">Saccharopolyspora elongata</name>
    <dbReference type="NCBI Taxonomy" id="2530387"/>
    <lineage>
        <taxon>Bacteria</taxon>
        <taxon>Bacillati</taxon>
        <taxon>Actinomycetota</taxon>
        <taxon>Actinomycetes</taxon>
        <taxon>Pseudonocardiales</taxon>
        <taxon>Pseudonocardiaceae</taxon>
        <taxon>Saccharopolyspora</taxon>
    </lineage>
</organism>